<dbReference type="InterPro" id="IPR016024">
    <property type="entry name" value="ARM-type_fold"/>
</dbReference>
<evidence type="ECO:0000259" key="4">
    <source>
        <dbReference type="Pfam" id="PF11935"/>
    </source>
</evidence>
<dbReference type="GO" id="GO:0006397">
    <property type="term" value="P:mRNA processing"/>
    <property type="evidence" value="ECO:0007669"/>
    <property type="project" value="UniProtKB-KW"/>
</dbReference>
<sequence>MASDGLSLPDQIRQLNDARVLVLGDVKYYPSVVKSILPIVGPTSAIELRRWGAEFLAEAFATPALPNGEKETMQPFVLATLESLLENEAEDEQVLRSVIQTAASIYPLAMRWIINNSYDTVTWERMVGIKQRILRTWDQATPSVKICCIKFAQRVILAQTPSNGAESRYGGALDVSLDKVPPNHQSLDPGHLEAEGMGLLDRMLSVLHESSDALIIDATLNCLSILVRTRPPTANRIINALLNFDPLRLVRSPITPKMKVTVRSTEKTTRLLLIHLAKRDPHNPIVPRIQQHVERTMRAVVEALDETGRKRALENQQHDGLDAKRQRVVPEVVVPPLGPGPHSLADVFSLTETLGLKTFDISQVPPDLITKLAVTTLARIEPQLLIKATNAVRSRLEILASAPVPELNPNTAPLGVDDDDDDYEPDFFQAEDTEQILNKLDSSPPPTNELATMDAALGLKSFHLPQPQPLTADMALSAGNETVSRVLELVKTADELSARKIKAGFTRLAASSGVKEPWVTTLIRLATRSSAGIEETTVKGEDETTRTQSLGANIRDVLYGYIMEDFRKHIDVAVTWLCEEWYNDKMLAKAGDNFPMHYEKCALRLIDGFLPYIHPQDKVITRFLSELPELNRAILSRVKIMCRDPSVVQLALTSLLYLVMMRPPVKEIALDTVQGIWSDYEDARPMAAKYLSKYRPGFIEEATRQLEGDGAVQSTAAPIAT</sequence>
<dbReference type="EMBL" id="CABFNO020001240">
    <property type="protein sequence ID" value="CAG9971238.1"/>
    <property type="molecule type" value="Genomic_DNA"/>
</dbReference>
<dbReference type="SUPFAM" id="SSF48371">
    <property type="entry name" value="ARM repeat"/>
    <property type="match status" value="1"/>
</dbReference>
<reference evidence="5" key="1">
    <citation type="submission" date="2021-10" db="EMBL/GenBank/DDBJ databases">
        <authorList>
            <person name="Piombo E."/>
        </authorList>
    </citation>
    <scope>NUCLEOTIDE SEQUENCE</scope>
</reference>
<dbReference type="PANTHER" id="PTHR15245">
    <property type="entry name" value="SYMPLEKIN-RELATED"/>
    <property type="match status" value="1"/>
</dbReference>
<evidence type="ECO:0000256" key="2">
    <source>
        <dbReference type="ARBA" id="ARBA00022664"/>
    </source>
</evidence>
<evidence type="ECO:0000256" key="1">
    <source>
        <dbReference type="ARBA" id="ARBA00004123"/>
    </source>
</evidence>
<dbReference type="OrthoDB" id="331600at2759"/>
<dbReference type="InterPro" id="IPR021850">
    <property type="entry name" value="Symplekin/Pta1"/>
</dbReference>
<evidence type="ECO:0000313" key="5">
    <source>
        <dbReference type="EMBL" id="CAG9971238.1"/>
    </source>
</evidence>
<proteinExistence type="predicted"/>
<organism evidence="5 6">
    <name type="scientific">Clonostachys byssicola</name>
    <dbReference type="NCBI Taxonomy" id="160290"/>
    <lineage>
        <taxon>Eukaryota</taxon>
        <taxon>Fungi</taxon>
        <taxon>Dikarya</taxon>
        <taxon>Ascomycota</taxon>
        <taxon>Pezizomycotina</taxon>
        <taxon>Sordariomycetes</taxon>
        <taxon>Hypocreomycetidae</taxon>
        <taxon>Hypocreales</taxon>
        <taxon>Bionectriaceae</taxon>
        <taxon>Clonostachys</taxon>
    </lineage>
</organism>
<feature type="domain" description="Symplekin/Pta1 N-terminal" evidence="4">
    <location>
        <begin position="91"/>
        <end position="310"/>
    </location>
</feature>
<protein>
    <recommendedName>
        <fullName evidence="4">Symplekin/Pta1 N-terminal domain-containing protein</fullName>
    </recommendedName>
</protein>
<dbReference type="GO" id="GO:0005847">
    <property type="term" value="C:mRNA cleavage and polyadenylation specificity factor complex"/>
    <property type="evidence" value="ECO:0007669"/>
    <property type="project" value="TreeGrafter"/>
</dbReference>
<dbReference type="InterPro" id="IPR032460">
    <property type="entry name" value="Symplekin/Pta1_N"/>
</dbReference>
<gene>
    <name evidence="5" type="ORF">CBYS24578_00000340</name>
</gene>
<evidence type="ECO:0000313" key="6">
    <source>
        <dbReference type="Proteomes" id="UP000754883"/>
    </source>
</evidence>
<keyword evidence="6" id="KW-1185">Reference proteome</keyword>
<name>A0A9N9XTY7_9HYPO</name>
<comment type="subcellular location">
    <subcellularLocation>
        <location evidence="1">Nucleus</location>
    </subcellularLocation>
</comment>
<dbReference type="Gene3D" id="1.25.10.10">
    <property type="entry name" value="Leucine-rich Repeat Variant"/>
    <property type="match status" value="1"/>
</dbReference>
<accession>A0A9N9XTY7</accession>
<evidence type="ECO:0000256" key="3">
    <source>
        <dbReference type="ARBA" id="ARBA00023242"/>
    </source>
</evidence>
<keyword evidence="2" id="KW-0507">mRNA processing</keyword>
<dbReference type="InterPro" id="IPR011989">
    <property type="entry name" value="ARM-like"/>
</dbReference>
<dbReference type="AlphaFoldDB" id="A0A9N9XTY7"/>
<keyword evidence="3" id="KW-0539">Nucleus</keyword>
<dbReference type="Pfam" id="PF11935">
    <property type="entry name" value="SYMPK_PTA1_N"/>
    <property type="match status" value="1"/>
</dbReference>
<dbReference type="PANTHER" id="PTHR15245:SF20">
    <property type="entry name" value="SYMPLEKIN"/>
    <property type="match status" value="1"/>
</dbReference>
<dbReference type="Proteomes" id="UP000754883">
    <property type="component" value="Unassembled WGS sequence"/>
</dbReference>
<comment type="caution">
    <text evidence="5">The sequence shown here is derived from an EMBL/GenBank/DDBJ whole genome shotgun (WGS) entry which is preliminary data.</text>
</comment>